<dbReference type="InterPro" id="IPR036388">
    <property type="entry name" value="WH-like_DNA-bd_sf"/>
</dbReference>
<dbReference type="AlphaFoldDB" id="I0JN09"/>
<dbReference type="Pfam" id="PF17783">
    <property type="entry name" value="WHD_CvfB"/>
    <property type="match status" value="1"/>
</dbReference>
<dbReference type="KEGG" id="hhd:HBHAL_3184"/>
<comment type="similarity">
    <text evidence="1">Belongs to the CvfB family.</text>
</comment>
<evidence type="ECO:0000313" key="4">
    <source>
        <dbReference type="Proteomes" id="UP000007397"/>
    </source>
</evidence>
<gene>
    <name evidence="3" type="primary">yitL</name>
    <name evidence="3" type="ordered locus">HBHAL_3184</name>
</gene>
<dbReference type="RefSeq" id="WP_014643420.1">
    <property type="nucleotide sequence ID" value="NC_017668.1"/>
</dbReference>
<protein>
    <recommendedName>
        <fullName evidence="2">S1 motif domain-containing protein</fullName>
    </recommendedName>
</protein>
<dbReference type="Pfam" id="PF21191">
    <property type="entry name" value="CvfB_1st"/>
    <property type="match status" value="1"/>
</dbReference>
<proteinExistence type="inferred from homology"/>
<evidence type="ECO:0000313" key="3">
    <source>
        <dbReference type="EMBL" id="CCG45529.1"/>
    </source>
</evidence>
<reference evidence="3 4" key="1">
    <citation type="journal article" date="2013" name="Environ. Microbiol.">
        <title>Chloride and organic osmolytes: a hybrid strategy to cope with elevated salinities by the moderately halophilic, chloride-dependent bacterium Halobacillus halophilus.</title>
        <authorList>
            <person name="Saum S.H."/>
            <person name="Pfeiffer F."/>
            <person name="Palm P."/>
            <person name="Rampp M."/>
            <person name="Schuster S.C."/>
            <person name="Muller V."/>
            <person name="Oesterhelt D."/>
        </authorList>
    </citation>
    <scope>NUCLEOTIDE SEQUENCE [LARGE SCALE GENOMIC DNA]</scope>
    <source>
        <strain evidence="4">ATCC 35676 / DSM 2266 / JCM 20832 / KCTC 3685 / LMG 17431 / NBRC 102448 / NCIMB 2269</strain>
    </source>
</reference>
<dbReference type="Pfam" id="PF13509">
    <property type="entry name" value="S1_2"/>
    <property type="match status" value="1"/>
</dbReference>
<dbReference type="SUPFAM" id="SSF50249">
    <property type="entry name" value="Nucleic acid-binding proteins"/>
    <property type="match status" value="1"/>
</dbReference>
<dbReference type="PANTHER" id="PTHR37296:SF1">
    <property type="entry name" value="CONSERVED VIRULENCE FACTOR B"/>
    <property type="match status" value="1"/>
</dbReference>
<dbReference type="PROSITE" id="PS50126">
    <property type="entry name" value="S1"/>
    <property type="match status" value="1"/>
</dbReference>
<dbReference type="InterPro" id="IPR003029">
    <property type="entry name" value="S1_domain"/>
</dbReference>
<evidence type="ECO:0000259" key="2">
    <source>
        <dbReference type="PROSITE" id="PS50126"/>
    </source>
</evidence>
<organism evidence="3 4">
    <name type="scientific">Halobacillus halophilus (strain ATCC 35676 / DSM 2266 / JCM 20832 / KCTC 3685 / LMG 17431 / NBRC 102448 / NCIMB 2269)</name>
    <name type="common">Sporosarcina halophila</name>
    <dbReference type="NCBI Taxonomy" id="866895"/>
    <lineage>
        <taxon>Bacteria</taxon>
        <taxon>Bacillati</taxon>
        <taxon>Bacillota</taxon>
        <taxon>Bacilli</taxon>
        <taxon>Bacillales</taxon>
        <taxon>Bacillaceae</taxon>
        <taxon>Halobacillus</taxon>
    </lineage>
</organism>
<dbReference type="InterPro" id="IPR048588">
    <property type="entry name" value="CvfB_S1_2nd"/>
</dbReference>
<feature type="domain" description="S1 motif" evidence="2">
    <location>
        <begin position="155"/>
        <end position="215"/>
    </location>
</feature>
<dbReference type="Pfam" id="PF21543">
    <property type="entry name" value="CvfB_2nd"/>
    <property type="match status" value="1"/>
</dbReference>
<dbReference type="PANTHER" id="PTHR37296">
    <property type="entry name" value="CONSERVED VIRULENCE FACTOR B"/>
    <property type="match status" value="1"/>
</dbReference>
<dbReference type="eggNOG" id="COG2996">
    <property type="taxonomic scope" value="Bacteria"/>
</dbReference>
<dbReference type="HOGENOM" id="CLU_064885_0_0_9"/>
<dbReference type="PATRIC" id="fig|866895.3.peg.2203"/>
<dbReference type="InterPro" id="IPR012340">
    <property type="entry name" value="NA-bd_OB-fold"/>
</dbReference>
<dbReference type="InterPro" id="IPR039566">
    <property type="entry name" value="CvfB_S1_st"/>
</dbReference>
<dbReference type="Proteomes" id="UP000007397">
    <property type="component" value="Chromosome"/>
</dbReference>
<dbReference type="PIRSF" id="PIRSF012524">
    <property type="entry name" value="YitL_S1"/>
    <property type="match status" value="1"/>
</dbReference>
<keyword evidence="4" id="KW-1185">Reference proteome</keyword>
<name>I0JN09_HALH3</name>
<dbReference type="EMBL" id="HE717023">
    <property type="protein sequence ID" value="CCG45529.1"/>
    <property type="molecule type" value="Genomic_DNA"/>
</dbReference>
<dbReference type="SMART" id="SM00316">
    <property type="entry name" value="S1"/>
    <property type="match status" value="1"/>
</dbReference>
<evidence type="ECO:0000256" key="1">
    <source>
        <dbReference type="PIRNR" id="PIRNR012524"/>
    </source>
</evidence>
<accession>I0JN09</accession>
<dbReference type="Gene3D" id="1.10.10.10">
    <property type="entry name" value="Winged helix-like DNA-binding domain superfamily/Winged helix DNA-binding domain"/>
    <property type="match status" value="1"/>
</dbReference>
<dbReference type="InterPro" id="IPR040764">
    <property type="entry name" value="CvfB_WH"/>
</dbReference>
<dbReference type="GO" id="GO:0003676">
    <property type="term" value="F:nucleic acid binding"/>
    <property type="evidence" value="ECO:0007669"/>
    <property type="project" value="InterPro"/>
</dbReference>
<sequence length="289" mass="32442">MDHSLIGTIQSCKVSKKITNGFILKYNDTEILLPDEAVHEEIDLDQSIKVFLYTNKKGQAVASMTIPEVTRHSYGWAEVEEVVTNMGVFVNIGLEDKEILVSTDDLPLLKSVWPVKGDFLFVSLELDKKGRLLAEPITEQEVWDDLKPAPASILNTETQGRVYRSTKAGSSVLTEEGYRGFIHPNERKEEPRLGETVVARVIDVKDDGSINLSLRPVKKESRKEDADVILDYLKENDGIVYLDDSSDPEKIRDTFQISKSAFKRAVGKLMKENQVEQKNGATKLLNSSD</sequence>
<dbReference type="InterPro" id="IPR014464">
    <property type="entry name" value="CvfB_fam"/>
</dbReference>
<dbReference type="InterPro" id="IPR048587">
    <property type="entry name" value="CvfB_S1_3rd"/>
</dbReference>
<dbReference type="Gene3D" id="2.40.50.140">
    <property type="entry name" value="Nucleic acid-binding proteins"/>
    <property type="match status" value="2"/>
</dbReference>